<keyword evidence="1" id="KW-1133">Transmembrane helix</keyword>
<keyword evidence="3" id="KW-1185">Reference proteome</keyword>
<organism evidence="2 3">
    <name type="scientific">Spongiactinospora rosea</name>
    <dbReference type="NCBI Taxonomy" id="2248750"/>
    <lineage>
        <taxon>Bacteria</taxon>
        <taxon>Bacillati</taxon>
        <taxon>Actinomycetota</taxon>
        <taxon>Actinomycetes</taxon>
        <taxon>Streptosporangiales</taxon>
        <taxon>Streptosporangiaceae</taxon>
        <taxon>Spongiactinospora</taxon>
    </lineage>
</organism>
<feature type="transmembrane region" description="Helical" evidence="1">
    <location>
        <begin position="209"/>
        <end position="227"/>
    </location>
</feature>
<feature type="transmembrane region" description="Helical" evidence="1">
    <location>
        <begin position="299"/>
        <end position="320"/>
    </location>
</feature>
<dbReference type="OrthoDB" id="3541491at2"/>
<proteinExistence type="predicted"/>
<accession>A0A366LQI0</accession>
<feature type="transmembrane region" description="Helical" evidence="1">
    <location>
        <begin position="251"/>
        <end position="271"/>
    </location>
</feature>
<dbReference type="AlphaFoldDB" id="A0A366LQI0"/>
<feature type="transmembrane region" description="Helical" evidence="1">
    <location>
        <begin position="413"/>
        <end position="431"/>
    </location>
</feature>
<comment type="caution">
    <text evidence="2">The sequence shown here is derived from an EMBL/GenBank/DDBJ whole genome shotgun (WGS) entry which is preliminary data.</text>
</comment>
<sequence length="730" mass="80979">MTLVTGKVDFVWWAVVRESAMEGLTGRWWVVLVLAPVVAVQAWAYWQVLRGPVRGDSPPRDRWVMLLRWAIYLNVAWSFVEYTVFPWTWWQSALSSVWHLGTVVLFFLVLRSSRWLRLAVLVGGTLSGLAGITDSVVYGLGSPEGLLFVTRWYDLFWLAWMLPILVAQVRDPRWSRGTVGFGVLSVVMGLLHPSAFIVAYGYDQVPVELLVWSLFGALNVFGMIWQARSAHDLASPLPAAPPRRVRATARWWPWFALAVVLPMVPAAVNLARGMPFWHGPRGEIERFIREDGGVAAVRAWFALDVLVGVGVPALLILAAVLLRTRRLLRGTVLVLVLTATVGVIGVLTNKPDSWDPIPGALAWYPESLFVRDQQIVLTGGISPLWFSAALAASAFILFLLYAPAPAERPRHHVLLAALASAVLVTFLPTAAHSRGPVTTAADCEPRQDQVTFQYEEPKLTTAQRFVCRTRKDPAFKYVATAPDRALLAHGRQLCGIYTRNDPQEVARLRAWQGLQRDALTYPLAPICPRAAAVVKAAEDARNKEFAEWEADAQRMCDATPRHRPLIKPAKATRVTEPQRTDYGVMEAYGTPEDDYDPADMSLLDKAQDNGLVAARPGHVLILTDSDTDVCVTVETYARRPPVETKGWDHVVEVGYRKAGGSIVLADQIAGGEGGLPDLALDGYQGPYRIRVHYAWFPWEGEQGAGQRLLVMAFPGKSDKVVTYRKPGRRP</sequence>
<feature type="transmembrane region" description="Helical" evidence="1">
    <location>
        <begin position="327"/>
        <end position="347"/>
    </location>
</feature>
<protein>
    <submittedName>
        <fullName evidence="2">Uncharacterized protein</fullName>
    </submittedName>
</protein>
<reference evidence="2 3" key="1">
    <citation type="submission" date="2018-06" db="EMBL/GenBank/DDBJ databases">
        <title>Sphaerisporangium craniellae sp. nov., isolated from a marine sponge in the South China Sea.</title>
        <authorList>
            <person name="Li L."/>
        </authorList>
    </citation>
    <scope>NUCLEOTIDE SEQUENCE [LARGE SCALE GENOMIC DNA]</scope>
    <source>
        <strain evidence="2 3">LHW63015</strain>
    </source>
</reference>
<gene>
    <name evidence="2" type="ORF">DP939_31515</name>
</gene>
<feature type="transmembrane region" description="Helical" evidence="1">
    <location>
        <begin position="28"/>
        <end position="46"/>
    </location>
</feature>
<dbReference type="Proteomes" id="UP000253303">
    <property type="component" value="Unassembled WGS sequence"/>
</dbReference>
<evidence type="ECO:0000256" key="1">
    <source>
        <dbReference type="SAM" id="Phobius"/>
    </source>
</evidence>
<feature type="transmembrane region" description="Helical" evidence="1">
    <location>
        <begin position="152"/>
        <end position="169"/>
    </location>
</feature>
<evidence type="ECO:0000313" key="2">
    <source>
        <dbReference type="EMBL" id="RBQ16151.1"/>
    </source>
</evidence>
<feature type="transmembrane region" description="Helical" evidence="1">
    <location>
        <begin position="375"/>
        <end position="401"/>
    </location>
</feature>
<feature type="transmembrane region" description="Helical" evidence="1">
    <location>
        <begin position="181"/>
        <end position="203"/>
    </location>
</feature>
<keyword evidence="1" id="KW-0472">Membrane</keyword>
<name>A0A366LQI0_9ACTN</name>
<feature type="transmembrane region" description="Helical" evidence="1">
    <location>
        <begin position="118"/>
        <end position="140"/>
    </location>
</feature>
<dbReference type="EMBL" id="QMEY01000018">
    <property type="protein sequence ID" value="RBQ16151.1"/>
    <property type="molecule type" value="Genomic_DNA"/>
</dbReference>
<evidence type="ECO:0000313" key="3">
    <source>
        <dbReference type="Proteomes" id="UP000253303"/>
    </source>
</evidence>
<feature type="transmembrane region" description="Helical" evidence="1">
    <location>
        <begin position="93"/>
        <end position="111"/>
    </location>
</feature>
<keyword evidence="1" id="KW-0812">Transmembrane</keyword>
<dbReference type="RefSeq" id="WP_113984472.1">
    <property type="nucleotide sequence ID" value="NZ_QMEY01000018.1"/>
</dbReference>